<keyword evidence="6" id="KW-0560">Oxidoreductase</keyword>
<gene>
    <name evidence="9" type="ORF">FH972_025676</name>
</gene>
<dbReference type="Gene3D" id="3.30.70.2520">
    <property type="match status" value="1"/>
</dbReference>
<evidence type="ECO:0000256" key="1">
    <source>
        <dbReference type="ARBA" id="ARBA00001974"/>
    </source>
</evidence>
<keyword evidence="4" id="KW-0285">Flavoprotein</keyword>
<dbReference type="InterPro" id="IPR007173">
    <property type="entry name" value="ALO_C"/>
</dbReference>
<feature type="compositionally biased region" description="Low complexity" evidence="7">
    <location>
        <begin position="35"/>
        <end position="48"/>
    </location>
</feature>
<dbReference type="UniPathway" id="UPA00132"/>
<sequence length="611" mass="68442">MPFGVSSFTSMDAVAETDPMDSYQPLHPTHTSHAPLFPLSDLPSPSNPTLADPAIPFRSQSGRQHATWARTFHSRPELYITPYSIEEVQKAVTLARRCRRRLVVVGSGHSPSDLTCSSSWMLDLRRLNEVQQLKPANQDSCGRVLVQAGISLGDLNRAISPRGYIMPNLGSIDVQSIAGAIATGTHGSSLSHGILVQSVRALRMVLADGQAVWCSASKRPDLFRAALVSLGALGVITEIEFHVVPNTDIEWSQHLEPLEATLANWNTGLWTQAEFVRCWWMPYSQRTIIWKAEKTTKPRRIPKSSFYGGQLGFQSYRLLLWVATYVPRILPWVEWFVFGMQYRFSPGHVTSAVEPQADGLLMDCLFSQFVNEWALPLSKGPEAIRRLSKWINGDERNSRIPYSSKGIYVHCPIEVRVSDGSKSSGPPRAFLDPTMEHEPTLYLNATLYRPFGQDPPCVARYYEAFEWLMKDLGGRPHWAKNFSSGVKKSELHSMYGTNLQSWLAVRKEVDPEGMFVGAWHRRNIVPDEETTMWLEEKESERQPHKKEGGWTWVGAQAAKSLPPSSGSSSPPQGLLGIPQRQGSEESFDFLDNSTDSGEEVPMTEALLKEYL</sequence>
<dbReference type="PANTHER" id="PTHR43762:SF1">
    <property type="entry name" value="D-ARABINONO-1,4-LACTONE OXIDASE"/>
    <property type="match status" value="1"/>
</dbReference>
<feature type="region of interest" description="Disordered" evidence="7">
    <location>
        <begin position="537"/>
        <end position="603"/>
    </location>
</feature>
<evidence type="ECO:0000256" key="6">
    <source>
        <dbReference type="ARBA" id="ARBA00023002"/>
    </source>
</evidence>
<accession>A0A5N6L1Z4</accession>
<feature type="region of interest" description="Disordered" evidence="7">
    <location>
        <begin position="34"/>
        <end position="57"/>
    </location>
</feature>
<dbReference type="AlphaFoldDB" id="A0A5N6L1Z4"/>
<keyword evidence="10" id="KW-1185">Reference proteome</keyword>
<comment type="pathway">
    <text evidence="2">Cofactor biosynthesis; L-ascorbate biosynthesis.</text>
</comment>
<dbReference type="InterPro" id="IPR006093">
    <property type="entry name" value="Oxy_OxRdtase_FAD_BS"/>
</dbReference>
<dbReference type="Gene3D" id="3.30.465.10">
    <property type="match status" value="1"/>
</dbReference>
<dbReference type="InterPro" id="IPR010031">
    <property type="entry name" value="FAD_lactone_oxidase-like"/>
</dbReference>
<dbReference type="GO" id="GO:0016020">
    <property type="term" value="C:membrane"/>
    <property type="evidence" value="ECO:0007669"/>
    <property type="project" value="InterPro"/>
</dbReference>
<dbReference type="Gene3D" id="3.30.43.10">
    <property type="entry name" value="Uridine Diphospho-n-acetylenolpyruvylglucosamine Reductase, domain 2"/>
    <property type="match status" value="1"/>
</dbReference>
<dbReference type="InterPro" id="IPR036318">
    <property type="entry name" value="FAD-bd_PCMH-like_sf"/>
</dbReference>
<dbReference type="Proteomes" id="UP000327013">
    <property type="component" value="Unassembled WGS sequence"/>
</dbReference>
<evidence type="ECO:0000259" key="8">
    <source>
        <dbReference type="PROSITE" id="PS51387"/>
    </source>
</evidence>
<evidence type="ECO:0000256" key="2">
    <source>
        <dbReference type="ARBA" id="ARBA00005147"/>
    </source>
</evidence>
<dbReference type="InterPro" id="IPR016166">
    <property type="entry name" value="FAD-bd_PCMH"/>
</dbReference>
<comment type="cofactor">
    <cofactor evidence="1">
        <name>FAD</name>
        <dbReference type="ChEBI" id="CHEBI:57692"/>
    </cofactor>
</comment>
<dbReference type="InterPro" id="IPR016169">
    <property type="entry name" value="FAD-bd_PCMH_sub2"/>
</dbReference>
<dbReference type="OrthoDB" id="1875971at2759"/>
<dbReference type="GO" id="GO:0019853">
    <property type="term" value="P:L-ascorbic acid biosynthetic process"/>
    <property type="evidence" value="ECO:0007669"/>
    <property type="project" value="UniProtKB-UniPathway"/>
</dbReference>
<dbReference type="InterPro" id="IPR030654">
    <property type="entry name" value="Sugar_lactone_oxidase"/>
</dbReference>
<dbReference type="PANTHER" id="PTHR43762">
    <property type="entry name" value="L-GULONOLACTONE OXIDASE"/>
    <property type="match status" value="1"/>
</dbReference>
<dbReference type="PROSITE" id="PS51387">
    <property type="entry name" value="FAD_PCMH"/>
    <property type="match status" value="1"/>
</dbReference>
<evidence type="ECO:0000313" key="10">
    <source>
        <dbReference type="Proteomes" id="UP000327013"/>
    </source>
</evidence>
<dbReference type="InterPro" id="IPR006094">
    <property type="entry name" value="Oxid_FAD_bind_N"/>
</dbReference>
<dbReference type="Pfam" id="PF01565">
    <property type="entry name" value="FAD_binding_4"/>
    <property type="match status" value="1"/>
</dbReference>
<reference evidence="9 10" key="1">
    <citation type="submission" date="2019-06" db="EMBL/GenBank/DDBJ databases">
        <title>A chromosomal-level reference genome of Carpinus fangiana (Coryloideae, Betulaceae).</title>
        <authorList>
            <person name="Yang X."/>
            <person name="Wang Z."/>
            <person name="Zhang L."/>
            <person name="Hao G."/>
            <person name="Liu J."/>
            <person name="Yang Y."/>
        </authorList>
    </citation>
    <scope>NUCLEOTIDE SEQUENCE [LARGE SCALE GENOMIC DNA]</scope>
    <source>
        <strain evidence="9">Cfa_2016G</strain>
        <tissue evidence="9">Leaf</tissue>
    </source>
</reference>
<dbReference type="GO" id="GO:0003885">
    <property type="term" value="F:D-arabinono-1,4-lactone oxidase activity"/>
    <property type="evidence" value="ECO:0007669"/>
    <property type="project" value="InterPro"/>
</dbReference>
<evidence type="ECO:0000256" key="4">
    <source>
        <dbReference type="ARBA" id="ARBA00022630"/>
    </source>
</evidence>
<evidence type="ECO:0000256" key="7">
    <source>
        <dbReference type="SAM" id="MobiDB-lite"/>
    </source>
</evidence>
<dbReference type="PROSITE" id="PS00862">
    <property type="entry name" value="OX2_COVAL_FAD"/>
    <property type="match status" value="1"/>
</dbReference>
<proteinExistence type="inferred from homology"/>
<evidence type="ECO:0000256" key="3">
    <source>
        <dbReference type="ARBA" id="ARBA00005466"/>
    </source>
</evidence>
<comment type="caution">
    <text evidence="9">The sequence shown here is derived from an EMBL/GenBank/DDBJ whole genome shotgun (WGS) entry which is preliminary data.</text>
</comment>
<dbReference type="NCBIfam" id="TIGR01678">
    <property type="entry name" value="FAD_lactone_ox"/>
    <property type="match status" value="1"/>
</dbReference>
<organism evidence="9 10">
    <name type="scientific">Carpinus fangiana</name>
    <dbReference type="NCBI Taxonomy" id="176857"/>
    <lineage>
        <taxon>Eukaryota</taxon>
        <taxon>Viridiplantae</taxon>
        <taxon>Streptophyta</taxon>
        <taxon>Embryophyta</taxon>
        <taxon>Tracheophyta</taxon>
        <taxon>Spermatophyta</taxon>
        <taxon>Magnoliopsida</taxon>
        <taxon>eudicotyledons</taxon>
        <taxon>Gunneridae</taxon>
        <taxon>Pentapetalae</taxon>
        <taxon>rosids</taxon>
        <taxon>fabids</taxon>
        <taxon>Fagales</taxon>
        <taxon>Betulaceae</taxon>
        <taxon>Carpinus</taxon>
    </lineage>
</organism>
<feature type="compositionally biased region" description="Basic and acidic residues" evidence="7">
    <location>
        <begin position="537"/>
        <end position="548"/>
    </location>
</feature>
<feature type="compositionally biased region" description="Low complexity" evidence="7">
    <location>
        <begin position="560"/>
        <end position="576"/>
    </location>
</feature>
<dbReference type="GO" id="GO:0005739">
    <property type="term" value="C:mitochondrion"/>
    <property type="evidence" value="ECO:0007669"/>
    <property type="project" value="TreeGrafter"/>
</dbReference>
<feature type="domain" description="FAD-binding PCMH-type" evidence="8">
    <location>
        <begin position="72"/>
        <end position="246"/>
    </location>
</feature>
<name>A0A5N6L1Z4_9ROSI</name>
<dbReference type="Pfam" id="PF04030">
    <property type="entry name" value="ALO"/>
    <property type="match status" value="1"/>
</dbReference>
<comment type="similarity">
    <text evidence="3">Belongs to the oxygen-dependent FAD-linked oxidoreductase family.</text>
</comment>
<dbReference type="InterPro" id="IPR016167">
    <property type="entry name" value="FAD-bd_PCMH_sub1"/>
</dbReference>
<dbReference type="SUPFAM" id="SSF56176">
    <property type="entry name" value="FAD-binding/transporter-associated domain-like"/>
    <property type="match status" value="1"/>
</dbReference>
<dbReference type="EMBL" id="VIBQ01000062">
    <property type="protein sequence ID" value="KAB8556640.1"/>
    <property type="molecule type" value="Genomic_DNA"/>
</dbReference>
<dbReference type="GO" id="GO:0071949">
    <property type="term" value="F:FAD binding"/>
    <property type="evidence" value="ECO:0007669"/>
    <property type="project" value="InterPro"/>
</dbReference>
<evidence type="ECO:0000256" key="5">
    <source>
        <dbReference type="ARBA" id="ARBA00022827"/>
    </source>
</evidence>
<evidence type="ECO:0000313" key="9">
    <source>
        <dbReference type="EMBL" id="KAB8556640.1"/>
    </source>
</evidence>
<protein>
    <recommendedName>
        <fullName evidence="8">FAD-binding PCMH-type domain-containing protein</fullName>
    </recommendedName>
</protein>
<keyword evidence="5" id="KW-0274">FAD</keyword>